<dbReference type="EMBL" id="JTDV01000003">
    <property type="protein sequence ID" value="KJD33594.1"/>
    <property type="molecule type" value="Genomic_DNA"/>
</dbReference>
<dbReference type="PATRIC" id="fig|1382798.3.peg.2739"/>
<protein>
    <submittedName>
        <fullName evidence="8">Nitroreductase</fullName>
    </submittedName>
</protein>
<dbReference type="Proteomes" id="UP000032361">
    <property type="component" value="Unassembled WGS sequence"/>
</dbReference>
<evidence type="ECO:0000256" key="2">
    <source>
        <dbReference type="ARBA" id="ARBA00007118"/>
    </source>
</evidence>
<gene>
    <name evidence="8" type="ORF">PK35_07080</name>
</gene>
<keyword evidence="6" id="KW-0560">Oxidoreductase</keyword>
<keyword evidence="9" id="KW-1185">Reference proteome</keyword>
<proteinExistence type="inferred from homology"/>
<organism evidence="8 9">
    <name type="scientific">Neotamlana nanhaiensis</name>
    <dbReference type="NCBI Taxonomy" id="1382798"/>
    <lineage>
        <taxon>Bacteria</taxon>
        <taxon>Pseudomonadati</taxon>
        <taxon>Bacteroidota</taxon>
        <taxon>Flavobacteriia</taxon>
        <taxon>Flavobacteriales</taxon>
        <taxon>Flavobacteriaceae</taxon>
        <taxon>Neotamlana</taxon>
    </lineage>
</organism>
<dbReference type="PANTHER" id="PTHR43673:SF2">
    <property type="entry name" value="NITROREDUCTASE"/>
    <property type="match status" value="1"/>
</dbReference>
<keyword evidence="5" id="KW-0521">NADP</keyword>
<dbReference type="RefSeq" id="WP_044625987.1">
    <property type="nucleotide sequence ID" value="NZ_JTDV01000003.1"/>
</dbReference>
<evidence type="ECO:0000313" key="8">
    <source>
        <dbReference type="EMBL" id="KJD33594.1"/>
    </source>
</evidence>
<keyword evidence="3" id="KW-0285">Flavoprotein</keyword>
<dbReference type="GO" id="GO:0016491">
    <property type="term" value="F:oxidoreductase activity"/>
    <property type="evidence" value="ECO:0007669"/>
    <property type="project" value="UniProtKB-KW"/>
</dbReference>
<dbReference type="AlphaFoldDB" id="A0A0D7W3H8"/>
<comment type="caution">
    <text evidence="8">The sequence shown here is derived from an EMBL/GenBank/DDBJ whole genome shotgun (WGS) entry which is preliminary data.</text>
</comment>
<comment type="cofactor">
    <cofactor evidence="1">
        <name>FMN</name>
        <dbReference type="ChEBI" id="CHEBI:58210"/>
    </cofactor>
</comment>
<dbReference type="InterPro" id="IPR033878">
    <property type="entry name" value="NfsB-like"/>
</dbReference>
<evidence type="ECO:0000256" key="4">
    <source>
        <dbReference type="ARBA" id="ARBA00022643"/>
    </source>
</evidence>
<dbReference type="Pfam" id="PF00881">
    <property type="entry name" value="Nitroreductase"/>
    <property type="match status" value="1"/>
</dbReference>
<dbReference type="Gene3D" id="3.40.109.10">
    <property type="entry name" value="NADH Oxidase"/>
    <property type="match status" value="1"/>
</dbReference>
<dbReference type="InterPro" id="IPR029479">
    <property type="entry name" value="Nitroreductase"/>
</dbReference>
<evidence type="ECO:0000256" key="3">
    <source>
        <dbReference type="ARBA" id="ARBA00022630"/>
    </source>
</evidence>
<evidence type="ECO:0000256" key="5">
    <source>
        <dbReference type="ARBA" id="ARBA00022857"/>
    </source>
</evidence>
<keyword evidence="4" id="KW-0288">FMN</keyword>
<name>A0A0D7W3H8_9FLAO</name>
<feature type="domain" description="Nitroreductase" evidence="7">
    <location>
        <begin position="8"/>
        <end position="184"/>
    </location>
</feature>
<comment type="similarity">
    <text evidence="2">Belongs to the nitroreductase family.</text>
</comment>
<evidence type="ECO:0000313" key="9">
    <source>
        <dbReference type="Proteomes" id="UP000032361"/>
    </source>
</evidence>
<evidence type="ECO:0000256" key="1">
    <source>
        <dbReference type="ARBA" id="ARBA00001917"/>
    </source>
</evidence>
<dbReference type="SUPFAM" id="SSF55469">
    <property type="entry name" value="FMN-dependent nitroreductase-like"/>
    <property type="match status" value="1"/>
</dbReference>
<evidence type="ECO:0000256" key="6">
    <source>
        <dbReference type="ARBA" id="ARBA00023002"/>
    </source>
</evidence>
<sequence>MNILKQLNWRYATKKFDTTKQISPQQLDVLKQAFNLTATSYGLQTISLVIVENKALREKLVPSAYNQKQVVDASHLLVICIQEKIVAQDVVNYYKNIKNIRNTSDSILKPYQDGLIATIEKMTEIERQQWSKNQAYIALGNLMTVCASIEVDACPMEGFIPETYDEILGLTQKGLKSVLLLPVGIRAQDDLFATLKKVRKPITETVIEI</sequence>
<dbReference type="InterPro" id="IPR000415">
    <property type="entry name" value="Nitroreductase-like"/>
</dbReference>
<dbReference type="OrthoDB" id="9809288at2"/>
<reference evidence="8 9" key="1">
    <citation type="journal article" date="2015" name="Antonie Van Leeuwenhoek">
        <title>Tamlana nanhaiensis sp. nov., isolated from surface seawater collected from the South China Sea.</title>
        <authorList>
            <person name="Liu X."/>
            <person name="Lai Q."/>
            <person name="Du Y."/>
            <person name="Li G."/>
            <person name="Sun F."/>
            <person name="Shao Z."/>
        </authorList>
    </citation>
    <scope>NUCLEOTIDE SEQUENCE [LARGE SCALE GENOMIC DNA]</scope>
    <source>
        <strain evidence="8 9">FHC16</strain>
    </source>
</reference>
<dbReference type="CDD" id="cd02149">
    <property type="entry name" value="NfsB-like"/>
    <property type="match status" value="1"/>
</dbReference>
<evidence type="ECO:0000259" key="7">
    <source>
        <dbReference type="Pfam" id="PF00881"/>
    </source>
</evidence>
<dbReference type="STRING" id="1382798.PK35_07080"/>
<dbReference type="PANTHER" id="PTHR43673">
    <property type="entry name" value="NAD(P)H NITROREDUCTASE YDGI-RELATED"/>
    <property type="match status" value="1"/>
</dbReference>
<accession>A0A0D7W3H8</accession>